<dbReference type="OrthoDB" id="9804434at2"/>
<keyword evidence="4 8" id="KW-0808">Transferase</keyword>
<evidence type="ECO:0000256" key="1">
    <source>
        <dbReference type="ARBA" id="ARBA00022490"/>
    </source>
</evidence>
<feature type="domain" description="Aspartate/glutamate/uridylate kinase" evidence="9">
    <location>
        <begin position="9"/>
        <end position="243"/>
    </location>
</feature>
<evidence type="ECO:0000313" key="11">
    <source>
        <dbReference type="Proteomes" id="UP000019243"/>
    </source>
</evidence>
<dbReference type="InterPro" id="IPR001048">
    <property type="entry name" value="Asp/Glu/Uridylate_kinase"/>
</dbReference>
<dbReference type="RefSeq" id="WP_035314476.1">
    <property type="nucleotide sequence ID" value="NZ_AODH01000023.1"/>
</dbReference>
<keyword evidence="2 8" id="KW-0028">Amino-acid biosynthesis</keyword>
<comment type="catalytic activity">
    <reaction evidence="8">
        <text>L-glutamate + ATP = L-glutamyl 5-phosphate + ADP</text>
        <dbReference type="Rhea" id="RHEA:14877"/>
        <dbReference type="ChEBI" id="CHEBI:29985"/>
        <dbReference type="ChEBI" id="CHEBI:30616"/>
        <dbReference type="ChEBI" id="CHEBI:58274"/>
        <dbReference type="ChEBI" id="CHEBI:456216"/>
        <dbReference type="EC" id="2.7.2.11"/>
    </reaction>
</comment>
<proteinExistence type="inferred from homology"/>
<name>W7CT40_9LIST</name>
<accession>W7CT40</accession>
<dbReference type="PANTHER" id="PTHR43654:SF1">
    <property type="entry name" value="ISOPENTENYL PHOSPHATE KINASE"/>
    <property type="match status" value="1"/>
</dbReference>
<dbReference type="InterPro" id="IPR019797">
    <property type="entry name" value="Glutamate_5-kinase_CS"/>
</dbReference>
<dbReference type="PIRSF" id="PIRSF000729">
    <property type="entry name" value="GK"/>
    <property type="match status" value="1"/>
</dbReference>
<comment type="function">
    <text evidence="8">Catalyzes the transfer of a phosphate group to glutamate to form L-glutamate 5-phosphate.</text>
</comment>
<dbReference type="InterPro" id="IPR001057">
    <property type="entry name" value="Glu/AcGlu_kinase"/>
</dbReference>
<dbReference type="STRING" id="1265861.BCAMP_06575"/>
<feature type="binding site" evidence="8">
    <location>
        <begin position="219"/>
        <end position="225"/>
    </location>
    <ligand>
        <name>ATP</name>
        <dbReference type="ChEBI" id="CHEBI:30616"/>
    </ligand>
</feature>
<evidence type="ECO:0000256" key="7">
    <source>
        <dbReference type="ARBA" id="ARBA00022840"/>
    </source>
</evidence>
<dbReference type="AlphaFoldDB" id="W7CT40"/>
<keyword evidence="7 8" id="KW-0067">ATP-binding</keyword>
<evidence type="ECO:0000313" key="10">
    <source>
        <dbReference type="EMBL" id="EUJ39845.1"/>
    </source>
</evidence>
<dbReference type="FunFam" id="3.40.1160.10:FF:000018">
    <property type="entry name" value="Glutamate 5-kinase"/>
    <property type="match status" value="1"/>
</dbReference>
<dbReference type="PRINTS" id="PR00474">
    <property type="entry name" value="GLU5KINASE"/>
</dbReference>
<dbReference type="HAMAP" id="MF_00456">
    <property type="entry name" value="ProB"/>
    <property type="match status" value="1"/>
</dbReference>
<feature type="binding site" evidence="8">
    <location>
        <position position="54"/>
    </location>
    <ligand>
        <name>substrate</name>
    </ligand>
</feature>
<dbReference type="Gene3D" id="3.40.1160.10">
    <property type="entry name" value="Acetylglutamate kinase-like"/>
    <property type="match status" value="1"/>
</dbReference>
<dbReference type="SUPFAM" id="SSF53633">
    <property type="entry name" value="Carbamate kinase-like"/>
    <property type="match status" value="1"/>
</dbReference>
<feature type="binding site" evidence="8">
    <location>
        <position position="141"/>
    </location>
    <ligand>
        <name>substrate</name>
    </ligand>
</feature>
<protein>
    <recommendedName>
        <fullName evidence="8">Glutamate 5-kinase</fullName>
        <ecNumber evidence="8">2.7.2.11</ecNumber>
    </recommendedName>
    <alternativeName>
        <fullName evidence="8">Gamma-glutamyl kinase</fullName>
        <shortName evidence="8">GK</shortName>
    </alternativeName>
</protein>
<dbReference type="GO" id="GO:0004349">
    <property type="term" value="F:glutamate 5-kinase activity"/>
    <property type="evidence" value="ECO:0007669"/>
    <property type="project" value="UniProtKB-UniRule"/>
</dbReference>
<evidence type="ECO:0000256" key="6">
    <source>
        <dbReference type="ARBA" id="ARBA00022777"/>
    </source>
</evidence>
<evidence type="ECO:0000259" key="9">
    <source>
        <dbReference type="Pfam" id="PF00696"/>
    </source>
</evidence>
<keyword evidence="5 8" id="KW-0547">Nucleotide-binding</keyword>
<dbReference type="EMBL" id="AODH01000023">
    <property type="protein sequence ID" value="EUJ39845.1"/>
    <property type="molecule type" value="Genomic_DNA"/>
</dbReference>
<dbReference type="GO" id="GO:0055129">
    <property type="term" value="P:L-proline biosynthetic process"/>
    <property type="evidence" value="ECO:0007669"/>
    <property type="project" value="UniProtKB-UniRule"/>
</dbReference>
<dbReference type="UniPathway" id="UPA00098">
    <property type="reaction ID" value="UER00359"/>
</dbReference>
<keyword evidence="6 8" id="KW-0418">Kinase</keyword>
<evidence type="ECO:0000256" key="4">
    <source>
        <dbReference type="ARBA" id="ARBA00022679"/>
    </source>
</evidence>
<reference evidence="10 11" key="1">
    <citation type="submission" date="2012-12" db="EMBL/GenBank/DDBJ databases">
        <title>Novel taxa of Listeriaceae from agricultural environments in the United States.</title>
        <authorList>
            <person name="den Bakker H.C."/>
            <person name="Allred A."/>
            <person name="Warchocki S."/>
            <person name="Wright E.M."/>
            <person name="Burrell A."/>
            <person name="Nightingale K.K."/>
            <person name="Kephart D."/>
            <person name="Wiedmann M."/>
        </authorList>
    </citation>
    <scope>NUCLEOTIDE SEQUENCE [LARGE SCALE GENOMIC DNA]</scope>
    <source>
        <strain evidence="10 11">FSL F6-1037</strain>
    </source>
</reference>
<evidence type="ECO:0000256" key="3">
    <source>
        <dbReference type="ARBA" id="ARBA00022650"/>
    </source>
</evidence>
<feature type="binding site" evidence="8">
    <location>
        <begin position="177"/>
        <end position="178"/>
    </location>
    <ligand>
        <name>ATP</name>
        <dbReference type="ChEBI" id="CHEBI:30616"/>
    </ligand>
</feature>
<feature type="binding site" evidence="8">
    <location>
        <position position="157"/>
    </location>
    <ligand>
        <name>substrate</name>
    </ligand>
</feature>
<keyword evidence="11" id="KW-1185">Reference proteome</keyword>
<dbReference type="GO" id="GO:0005524">
    <property type="term" value="F:ATP binding"/>
    <property type="evidence" value="ECO:0007669"/>
    <property type="project" value="UniProtKB-KW"/>
</dbReference>
<dbReference type="PATRIC" id="fig|1265861.3.peg.1302"/>
<keyword evidence="1 8" id="KW-0963">Cytoplasm</keyword>
<comment type="subcellular location">
    <subcellularLocation>
        <location evidence="8">Cytoplasm</location>
    </subcellularLocation>
</comment>
<feature type="binding site" evidence="8">
    <location>
        <position position="14"/>
    </location>
    <ligand>
        <name>ATP</name>
        <dbReference type="ChEBI" id="CHEBI:30616"/>
    </ligand>
</feature>
<sequence length="268" mass="29057">MRTTIATSKRVVIKVGTSSLMYANGKINLRTIERLVRVIADLSNQGREVVLVSSGAIGVGIHKLQLDEAPIEMAGKQAVAAVGQSELMHIYSKLFGEYGHVVGQVLLTRDVIDFPDSRKNVTNTFAKMLEHHIIPIVNENDTVSVNEIEHVTRFGDNDQLSAIVSEIIEADLLIILSDIDGLYDSDPHKNKAAKLIAEVQAITPAIEKLAGGEGSRFGTGGMVTKIEAAQRVLHNKSKMVITNGADPYIIHAILAGKQIGTLFSLEEK</sequence>
<dbReference type="PROSITE" id="PS00902">
    <property type="entry name" value="GLUTAMATE_5_KINASE"/>
    <property type="match status" value="1"/>
</dbReference>
<dbReference type="CDD" id="cd04242">
    <property type="entry name" value="AAK_G5K_ProB"/>
    <property type="match status" value="1"/>
</dbReference>
<dbReference type="GO" id="GO:0005829">
    <property type="term" value="C:cytosol"/>
    <property type="evidence" value="ECO:0007669"/>
    <property type="project" value="TreeGrafter"/>
</dbReference>
<dbReference type="Proteomes" id="UP000019243">
    <property type="component" value="Unassembled WGS sequence"/>
</dbReference>
<evidence type="ECO:0000256" key="2">
    <source>
        <dbReference type="ARBA" id="ARBA00022605"/>
    </source>
</evidence>
<dbReference type="InterPro" id="IPR011529">
    <property type="entry name" value="Glu_5kinase"/>
</dbReference>
<dbReference type="EC" id="2.7.2.11" evidence="8"/>
<comment type="pathway">
    <text evidence="8">Amino-acid biosynthesis; L-proline biosynthesis; L-glutamate 5-semialdehyde from L-glutamate: step 1/2.</text>
</comment>
<dbReference type="PANTHER" id="PTHR43654">
    <property type="entry name" value="GLUTAMATE 5-KINASE"/>
    <property type="match status" value="1"/>
</dbReference>
<organism evidence="10 11">
    <name type="scientific">Brochothrix campestris FSL F6-1037</name>
    <dbReference type="NCBI Taxonomy" id="1265861"/>
    <lineage>
        <taxon>Bacteria</taxon>
        <taxon>Bacillati</taxon>
        <taxon>Bacillota</taxon>
        <taxon>Bacilli</taxon>
        <taxon>Bacillales</taxon>
        <taxon>Listeriaceae</taxon>
        <taxon>Brochothrix</taxon>
    </lineage>
</organism>
<dbReference type="InterPro" id="IPR041739">
    <property type="entry name" value="G5K_ProB"/>
</dbReference>
<dbReference type="Pfam" id="PF00696">
    <property type="entry name" value="AA_kinase"/>
    <property type="match status" value="1"/>
</dbReference>
<comment type="caution">
    <text evidence="10">The sequence shown here is derived from an EMBL/GenBank/DDBJ whole genome shotgun (WGS) entry which is preliminary data.</text>
</comment>
<evidence type="ECO:0000256" key="8">
    <source>
        <dbReference type="HAMAP-Rule" id="MF_00456"/>
    </source>
</evidence>
<gene>
    <name evidence="8" type="primary">proB</name>
    <name evidence="10" type="ORF">BCAMP_06575</name>
</gene>
<dbReference type="NCBIfam" id="TIGR01027">
    <property type="entry name" value="proB"/>
    <property type="match status" value="1"/>
</dbReference>
<comment type="similarity">
    <text evidence="8">Belongs to the glutamate 5-kinase family.</text>
</comment>
<keyword evidence="3 8" id="KW-0641">Proline biosynthesis</keyword>
<dbReference type="InterPro" id="IPR005715">
    <property type="entry name" value="Glu_5kinase/COase_Synthase"/>
</dbReference>
<evidence type="ECO:0000256" key="5">
    <source>
        <dbReference type="ARBA" id="ARBA00022741"/>
    </source>
</evidence>
<dbReference type="InterPro" id="IPR036393">
    <property type="entry name" value="AceGlu_kinase-like_sf"/>
</dbReference>